<evidence type="ECO:0008006" key="4">
    <source>
        <dbReference type="Google" id="ProtNLM"/>
    </source>
</evidence>
<gene>
    <name evidence="2" type="ORF">PEPS_23930</name>
</gene>
<evidence type="ECO:0000256" key="1">
    <source>
        <dbReference type="SAM" id="SignalP"/>
    </source>
</evidence>
<name>A0ABM7VGM9_9BACT</name>
<dbReference type="EMBL" id="AP025292">
    <property type="protein sequence ID" value="BDD00113.1"/>
    <property type="molecule type" value="Genomic_DNA"/>
</dbReference>
<feature type="signal peptide" evidence="1">
    <location>
        <begin position="1"/>
        <end position="24"/>
    </location>
</feature>
<dbReference type="SUPFAM" id="SSF82185">
    <property type="entry name" value="Histone H3 K4-specific methyltransferase SET7/9 N-terminal domain"/>
    <property type="match status" value="1"/>
</dbReference>
<protein>
    <recommendedName>
        <fullName evidence="4">Antitoxin component YwqK of YwqJK toxin-antitoxin module</fullName>
    </recommendedName>
</protein>
<evidence type="ECO:0000313" key="2">
    <source>
        <dbReference type="EMBL" id="BDD00113.1"/>
    </source>
</evidence>
<proteinExistence type="predicted"/>
<dbReference type="Proteomes" id="UP001354989">
    <property type="component" value="Chromosome"/>
</dbReference>
<reference evidence="2 3" key="1">
    <citation type="submission" date="2021-12" db="EMBL/GenBank/DDBJ databases">
        <title>Genome sequencing of bacteria with rrn-lacking chromosome and rrn-plasmid.</title>
        <authorList>
            <person name="Anda M."/>
            <person name="Iwasaki W."/>
        </authorList>
    </citation>
    <scope>NUCLEOTIDE SEQUENCE [LARGE SCALE GENOMIC DNA]</scope>
    <source>
        <strain evidence="2 3">NBRC 101262</strain>
    </source>
</reference>
<evidence type="ECO:0000313" key="3">
    <source>
        <dbReference type="Proteomes" id="UP001354989"/>
    </source>
</evidence>
<organism evidence="2 3">
    <name type="scientific">Persicobacter psychrovividus</name>
    <dbReference type="NCBI Taxonomy" id="387638"/>
    <lineage>
        <taxon>Bacteria</taxon>
        <taxon>Pseudomonadati</taxon>
        <taxon>Bacteroidota</taxon>
        <taxon>Cytophagia</taxon>
        <taxon>Cytophagales</taxon>
        <taxon>Persicobacteraceae</taxon>
        <taxon>Persicobacter</taxon>
    </lineage>
</organism>
<sequence>MTNHLFKIIFMLSVLVLHSTVTHAQDEDFNLSQYQPVTLSLSSDEEVKDPNVGTKIKKKKKKNVFYGIKTKKGFTRRGFGNDARIEQFHYIKEPMPDKVSKYIPDLFWIDFRSGKIKDSRNINWEYGRLLHGPYKLMKGDQVLEEGIFYYGVKNGRWTRTDGKDILQDKKKYFHGWLKESRLSYYDSARTKVKEVIPISYGKVEGEYYRFYESGALAVRGKYSEGRKVGKWTSYYGVGNRRKRVIVYRKNPFDEKFVPYMEKEWDKRGRTIYDSKKRK</sequence>
<keyword evidence="1" id="KW-0732">Signal</keyword>
<feature type="chain" id="PRO_5045035624" description="Antitoxin component YwqK of YwqJK toxin-antitoxin module" evidence="1">
    <location>
        <begin position="25"/>
        <end position="278"/>
    </location>
</feature>
<accession>A0ABM7VGM9</accession>
<dbReference type="Gene3D" id="2.20.110.10">
    <property type="entry name" value="Histone H3 K4-specific methyltransferase SET7/9 N-terminal domain"/>
    <property type="match status" value="1"/>
</dbReference>
<keyword evidence="3" id="KW-1185">Reference proteome</keyword>